<dbReference type="EMBL" id="JAIWYP010000023">
    <property type="protein sequence ID" value="KAH3692399.1"/>
    <property type="molecule type" value="Genomic_DNA"/>
</dbReference>
<feature type="compositionally biased region" description="Polar residues" evidence="1">
    <location>
        <begin position="49"/>
        <end position="58"/>
    </location>
</feature>
<reference evidence="2" key="2">
    <citation type="submission" date="2020-11" db="EMBL/GenBank/DDBJ databases">
        <authorList>
            <person name="McCartney M.A."/>
            <person name="Auch B."/>
            <person name="Kono T."/>
            <person name="Mallez S."/>
            <person name="Becker A."/>
            <person name="Gohl D.M."/>
            <person name="Silverstein K.A.T."/>
            <person name="Koren S."/>
            <person name="Bechman K.B."/>
            <person name="Herman A."/>
            <person name="Abrahante J.E."/>
            <person name="Garbe J."/>
        </authorList>
    </citation>
    <scope>NUCLEOTIDE SEQUENCE</scope>
    <source>
        <strain evidence="2">Duluth1</strain>
        <tissue evidence="2">Whole animal</tissue>
    </source>
</reference>
<feature type="compositionally biased region" description="Polar residues" evidence="1">
    <location>
        <begin position="24"/>
        <end position="40"/>
    </location>
</feature>
<sequence>MCVRAQERGLEYPEEPPSVRYGDHQSNPHASGNGTVTGLPSSDKHVPTTALTVQPLIS</sequence>
<feature type="compositionally biased region" description="Basic and acidic residues" evidence="1">
    <location>
        <begin position="1"/>
        <end position="11"/>
    </location>
</feature>
<proteinExistence type="predicted"/>
<protein>
    <submittedName>
        <fullName evidence="2">Uncharacterized protein</fullName>
    </submittedName>
</protein>
<name>A0A9D3Y3C5_DREPO</name>
<gene>
    <name evidence="2" type="ORF">DPMN_194849</name>
</gene>
<dbReference type="AlphaFoldDB" id="A0A9D3Y3C5"/>
<evidence type="ECO:0000313" key="3">
    <source>
        <dbReference type="Proteomes" id="UP000828390"/>
    </source>
</evidence>
<evidence type="ECO:0000313" key="2">
    <source>
        <dbReference type="EMBL" id="KAH3692399.1"/>
    </source>
</evidence>
<evidence type="ECO:0000256" key="1">
    <source>
        <dbReference type="SAM" id="MobiDB-lite"/>
    </source>
</evidence>
<dbReference type="Proteomes" id="UP000828390">
    <property type="component" value="Unassembled WGS sequence"/>
</dbReference>
<organism evidence="2 3">
    <name type="scientific">Dreissena polymorpha</name>
    <name type="common">Zebra mussel</name>
    <name type="synonym">Mytilus polymorpha</name>
    <dbReference type="NCBI Taxonomy" id="45954"/>
    <lineage>
        <taxon>Eukaryota</taxon>
        <taxon>Metazoa</taxon>
        <taxon>Spiralia</taxon>
        <taxon>Lophotrochozoa</taxon>
        <taxon>Mollusca</taxon>
        <taxon>Bivalvia</taxon>
        <taxon>Autobranchia</taxon>
        <taxon>Heteroconchia</taxon>
        <taxon>Euheterodonta</taxon>
        <taxon>Imparidentia</taxon>
        <taxon>Neoheterodontei</taxon>
        <taxon>Myida</taxon>
        <taxon>Dreissenoidea</taxon>
        <taxon>Dreissenidae</taxon>
        <taxon>Dreissena</taxon>
    </lineage>
</organism>
<reference evidence="2" key="1">
    <citation type="journal article" date="2019" name="bioRxiv">
        <title>The Genome of the Zebra Mussel, Dreissena polymorpha: A Resource for Invasive Species Research.</title>
        <authorList>
            <person name="McCartney M.A."/>
            <person name="Auch B."/>
            <person name="Kono T."/>
            <person name="Mallez S."/>
            <person name="Zhang Y."/>
            <person name="Obille A."/>
            <person name="Becker A."/>
            <person name="Abrahante J.E."/>
            <person name="Garbe J."/>
            <person name="Badalamenti J.P."/>
            <person name="Herman A."/>
            <person name="Mangelson H."/>
            <person name="Liachko I."/>
            <person name="Sullivan S."/>
            <person name="Sone E.D."/>
            <person name="Koren S."/>
            <person name="Silverstein K.A.T."/>
            <person name="Beckman K.B."/>
            <person name="Gohl D.M."/>
        </authorList>
    </citation>
    <scope>NUCLEOTIDE SEQUENCE</scope>
    <source>
        <strain evidence="2">Duluth1</strain>
        <tissue evidence="2">Whole animal</tissue>
    </source>
</reference>
<feature type="region of interest" description="Disordered" evidence="1">
    <location>
        <begin position="1"/>
        <end position="58"/>
    </location>
</feature>
<keyword evidence="3" id="KW-1185">Reference proteome</keyword>
<comment type="caution">
    <text evidence="2">The sequence shown here is derived from an EMBL/GenBank/DDBJ whole genome shotgun (WGS) entry which is preliminary data.</text>
</comment>
<accession>A0A9D3Y3C5</accession>